<dbReference type="Gene3D" id="1.10.10.60">
    <property type="entry name" value="Homeodomain-like"/>
    <property type="match status" value="1"/>
</dbReference>
<evidence type="ECO:0000313" key="4">
    <source>
        <dbReference type="Proteomes" id="UP000242457"/>
    </source>
</evidence>
<reference evidence="3 4" key="1">
    <citation type="submission" date="2014-07" db="EMBL/GenBank/DDBJ databases">
        <title>Genomic and transcriptomic analysis on Apis cerana provide comprehensive insights into honey bee biology.</title>
        <authorList>
            <person name="Diao Q."/>
            <person name="Sun L."/>
            <person name="Zheng H."/>
            <person name="Zheng H."/>
            <person name="Xu S."/>
            <person name="Wang S."/>
            <person name="Zeng Z."/>
            <person name="Hu F."/>
            <person name="Su S."/>
            <person name="Wu J."/>
        </authorList>
    </citation>
    <scope>NUCLEOTIDE SEQUENCE [LARGE SCALE GENOMIC DNA]</scope>
    <source>
        <tissue evidence="3">Pupae without intestine</tissue>
    </source>
</reference>
<feature type="domain" description="Myb/SANT-like DNA-binding" evidence="2">
    <location>
        <begin position="10"/>
        <end position="94"/>
    </location>
</feature>
<feature type="compositionally biased region" description="Acidic residues" evidence="1">
    <location>
        <begin position="1005"/>
        <end position="1014"/>
    </location>
</feature>
<dbReference type="InterPro" id="IPR044822">
    <property type="entry name" value="Myb_DNA-bind_4"/>
</dbReference>
<dbReference type="EMBL" id="KZ288499">
    <property type="protein sequence ID" value="PBC25170.1"/>
    <property type="molecule type" value="Genomic_DNA"/>
</dbReference>
<proteinExistence type="predicted"/>
<accession>A0A2A3E075</accession>
<dbReference type="Pfam" id="PF13837">
    <property type="entry name" value="Myb_DNA-bind_4"/>
    <property type="match status" value="1"/>
</dbReference>
<dbReference type="PANTHER" id="PTHR47595">
    <property type="entry name" value="HEAT SHOCK 70 KDA PROTEIN 14"/>
    <property type="match status" value="1"/>
</dbReference>
<sequence>MSDSGGNIKYKWTPESTSLLVSIWSDRQVQKQLEYASKPQLIWESVARYMKKKGYNVSGKQCRSRMKQVLVCYREAKRAGTRAGVEQYYESIDRVLKNKRIEENNFIGIDTVDATINVKSPPKEVKTNKNLQMRHKLQEPVPSLHRTEALSPTWTLGRENEYPDSPESNETIIDARPYRIFSPTRDVAINTNEQLIQIAGKSTQCNSFSTEERLNPNYKQNHLISNFNYGEIPFQNTVQNVQNQIIQENMQQNQNMQQNYMCNQNMLVNNLNLQQNLQNLNQGLRTQSKNVPIHGNLIQTPDLEHIIQQNQLQSIIPANNHAMPQERKILEQTFTNIYKQPCNNFSTQIPVLIDAKQYKTDSLSPDHSSQNLDVSQNLNDAFCLPKNDDKTQNLNENYNKTIQAANLLRMQNSEISVITNNATYNDDSLLEFLIDSPTPSENDIKSKDTAVNTDNIPHAPLRKKKVEKLEQLMLNAINSQNEVVNKILAAQNDMVTRFLDIDRDRQNRLENRLDDLLKVVHASMLTKQTSETDIEVPPLPSESTITSLAPPPKPGVPPPKLDLVPPKPCRVPCTVPNSNIELITQNTIVTKPGIVSPISSPIKKPGTIWSKLGPVSQSPFVKAQQRLGLQSVASTEIRTQSSAERRIAKEMERAIDTETLIFETKKFLEMEKKLEAKIENARLETTLSQNLHARRRLFTQREPTAAMILTAAFLENECRTAEQLMNYYDTIGMNKKNLKNTNDDLLAGQGESYEHLRQLNIKTTYISDKPCDTSTPAKLGIASNNNEKTSLTVPKQTIQQLAQLLMNAGRWKNVEIQNEQQNLGHTIQSNIQKHHVSAQTIHPSSNEVFTTEKPKEFHKKNDQTHIRDRILNKYEDPTNAYRTYGSSYNTINQKSNYPIDFMKSETNTRNLKQDDIYKSIGLNICGNSMPDHKQSVRFMDEALVELQRMYIETMSKEQEMNDSLPYVSSKVNTLPLENRQMIEKYIHDIIPRKQLKDNKDKDTTTDSDNDDEFLDTTTTMPVIPRRNSLTSTGTTSIETTHSIKYMKPDNCVLHFNKIFSNSV</sequence>
<evidence type="ECO:0000256" key="1">
    <source>
        <dbReference type="SAM" id="MobiDB-lite"/>
    </source>
</evidence>
<dbReference type="STRING" id="94128.A0A2A3E075"/>
<organism evidence="3 4">
    <name type="scientific">Apis cerana cerana</name>
    <name type="common">Oriental honeybee</name>
    <dbReference type="NCBI Taxonomy" id="94128"/>
    <lineage>
        <taxon>Eukaryota</taxon>
        <taxon>Metazoa</taxon>
        <taxon>Ecdysozoa</taxon>
        <taxon>Arthropoda</taxon>
        <taxon>Hexapoda</taxon>
        <taxon>Insecta</taxon>
        <taxon>Pterygota</taxon>
        <taxon>Neoptera</taxon>
        <taxon>Endopterygota</taxon>
        <taxon>Hymenoptera</taxon>
        <taxon>Apocrita</taxon>
        <taxon>Aculeata</taxon>
        <taxon>Apoidea</taxon>
        <taxon>Anthophila</taxon>
        <taxon>Apidae</taxon>
        <taxon>Apis</taxon>
    </lineage>
</organism>
<dbReference type="OrthoDB" id="691673at2759"/>
<dbReference type="PANTHER" id="PTHR47595:SF1">
    <property type="entry name" value="MYB_SANT-LIKE DNA-BINDING DOMAIN-CONTAINING PROTEIN"/>
    <property type="match status" value="1"/>
</dbReference>
<name>A0A2A3E075_APICC</name>
<dbReference type="Proteomes" id="UP000242457">
    <property type="component" value="Unassembled WGS sequence"/>
</dbReference>
<gene>
    <name evidence="3" type="ORF">APICC_05011</name>
</gene>
<dbReference type="AlphaFoldDB" id="A0A2A3E075"/>
<keyword evidence="4" id="KW-1185">Reference proteome</keyword>
<protein>
    <recommendedName>
        <fullName evidence="2">Myb/SANT-like DNA-binding domain-containing protein</fullName>
    </recommendedName>
</protein>
<evidence type="ECO:0000259" key="2">
    <source>
        <dbReference type="Pfam" id="PF13837"/>
    </source>
</evidence>
<feature type="region of interest" description="Disordered" evidence="1">
    <location>
        <begin position="997"/>
        <end position="1016"/>
    </location>
</feature>
<evidence type="ECO:0000313" key="3">
    <source>
        <dbReference type="EMBL" id="PBC25170.1"/>
    </source>
</evidence>